<organism evidence="3 4">
    <name type="scientific">Saliphagus infecundisoli</name>
    <dbReference type="NCBI Taxonomy" id="1849069"/>
    <lineage>
        <taxon>Archaea</taxon>
        <taxon>Methanobacteriati</taxon>
        <taxon>Methanobacteriota</taxon>
        <taxon>Stenosarchaea group</taxon>
        <taxon>Halobacteria</taxon>
        <taxon>Halobacteriales</taxon>
        <taxon>Natrialbaceae</taxon>
        <taxon>Saliphagus</taxon>
    </lineage>
</organism>
<reference evidence="3 4" key="1">
    <citation type="journal article" date="2019" name="Int. J. Syst. Evol. Microbiol.">
        <title>The Global Catalogue of Microorganisms (GCM) 10K type strain sequencing project: providing services to taxonomists for standard genome sequencing and annotation.</title>
        <authorList>
            <consortium name="The Broad Institute Genomics Platform"/>
            <consortium name="The Broad Institute Genome Sequencing Center for Infectious Disease"/>
            <person name="Wu L."/>
            <person name="Ma J."/>
        </authorList>
    </citation>
    <scope>NUCLEOTIDE SEQUENCE [LARGE SCALE GENOMIC DNA]</scope>
    <source>
        <strain evidence="3 4">CGMCC 1.15824</strain>
    </source>
</reference>
<keyword evidence="2" id="KW-1133">Transmembrane helix</keyword>
<evidence type="ECO:0000256" key="1">
    <source>
        <dbReference type="SAM" id="MobiDB-lite"/>
    </source>
</evidence>
<evidence type="ECO:0000313" key="3">
    <source>
        <dbReference type="EMBL" id="MFC4988552.1"/>
    </source>
</evidence>
<dbReference type="AlphaFoldDB" id="A0ABD5QHR3"/>
<evidence type="ECO:0000256" key="2">
    <source>
        <dbReference type="SAM" id="Phobius"/>
    </source>
</evidence>
<feature type="transmembrane region" description="Helical" evidence="2">
    <location>
        <begin position="12"/>
        <end position="32"/>
    </location>
</feature>
<proteinExistence type="predicted"/>
<accession>A0ABD5QHR3</accession>
<keyword evidence="4" id="KW-1185">Reference proteome</keyword>
<dbReference type="PANTHER" id="PTHR31876:SF26">
    <property type="entry name" value="PROTEIN LIKE COV 2"/>
    <property type="match status" value="1"/>
</dbReference>
<sequence>MSSWKRDFASGLVVLGPILVSLYLLFWLYGFVAGFTPAVILDAEALQWLVPGSGDQAAQTRRQLAQFVRVTTVLVVFAALTLSIGYLMRTTVGGLAERMVDDVANRVPGLRVVYNASKMAAETAFGEQDSLQEPVKLEVWEGLRMTAFRTGKTTDDDREVLFLPTSPNITTGYVIEVEPDRLMEIDEDVEDALTRILSAGFGDADRHGGMDAGVPIDVVDDRESAAAVADGAVREGTIDAGESTDPGDDGGGGSTRT</sequence>
<dbReference type="PANTHER" id="PTHR31876">
    <property type="entry name" value="COV-LIKE PROTEIN 1"/>
    <property type="match status" value="1"/>
</dbReference>
<dbReference type="RefSeq" id="WP_114575745.1">
    <property type="nucleotide sequence ID" value="NZ_JAIVEF010000001.1"/>
</dbReference>
<dbReference type="Proteomes" id="UP001595925">
    <property type="component" value="Unassembled WGS sequence"/>
</dbReference>
<name>A0ABD5QHR3_9EURY</name>
<keyword evidence="2" id="KW-0812">Transmembrane</keyword>
<comment type="caution">
    <text evidence="3">The sequence shown here is derived from an EMBL/GenBank/DDBJ whole genome shotgun (WGS) entry which is preliminary data.</text>
</comment>
<evidence type="ECO:0000313" key="4">
    <source>
        <dbReference type="Proteomes" id="UP001595925"/>
    </source>
</evidence>
<protein>
    <submittedName>
        <fullName evidence="3">DUF502 domain-containing protein</fullName>
    </submittedName>
</protein>
<feature type="region of interest" description="Disordered" evidence="1">
    <location>
        <begin position="232"/>
        <end position="257"/>
    </location>
</feature>
<dbReference type="Pfam" id="PF04367">
    <property type="entry name" value="DUF502"/>
    <property type="match status" value="1"/>
</dbReference>
<dbReference type="InterPro" id="IPR007462">
    <property type="entry name" value="COV1-like"/>
</dbReference>
<keyword evidence="2" id="KW-0472">Membrane</keyword>
<dbReference type="EMBL" id="JBHSJG010000036">
    <property type="protein sequence ID" value="MFC4988552.1"/>
    <property type="molecule type" value="Genomic_DNA"/>
</dbReference>
<gene>
    <name evidence="3" type="ORF">ACFPFO_12420</name>
</gene>
<feature type="transmembrane region" description="Helical" evidence="2">
    <location>
        <begin position="67"/>
        <end position="88"/>
    </location>
</feature>